<evidence type="ECO:0000256" key="1">
    <source>
        <dbReference type="SAM" id="MobiDB-lite"/>
    </source>
</evidence>
<dbReference type="Proteomes" id="UP000320244">
    <property type="component" value="Unassembled WGS sequence"/>
</dbReference>
<proteinExistence type="predicted"/>
<comment type="caution">
    <text evidence="3">The sequence shown here is derived from an EMBL/GenBank/DDBJ whole genome shotgun (WGS) entry which is preliminary data.</text>
</comment>
<dbReference type="InterPro" id="IPR003325">
    <property type="entry name" value="TerD"/>
</dbReference>
<feature type="compositionally biased region" description="Pro residues" evidence="1">
    <location>
        <begin position="62"/>
        <end position="71"/>
    </location>
</feature>
<evidence type="ECO:0000313" key="4">
    <source>
        <dbReference type="Proteomes" id="UP000320244"/>
    </source>
</evidence>
<accession>A0A563E2N6</accession>
<keyword evidence="4" id="KW-1185">Reference proteome</keyword>
<protein>
    <submittedName>
        <fullName evidence="3">TerD family protein</fullName>
    </submittedName>
</protein>
<name>A0A563E2N6_9MICO</name>
<reference evidence="3 4" key="2">
    <citation type="submission" date="2019-08" db="EMBL/GenBank/DDBJ databases">
        <title>Jejuicoccus antrihumi gen. nov., sp. nov., a new member of the family Dermacoccaceae isolated from a cave.</title>
        <authorList>
            <person name="Schumann P."/>
            <person name="Kim I.S."/>
        </authorList>
    </citation>
    <scope>NUCLEOTIDE SEQUENCE [LARGE SCALE GENOMIC DNA]</scope>
    <source>
        <strain evidence="3 4">C5-26</strain>
    </source>
</reference>
<dbReference type="EMBL" id="VCQV01000009">
    <property type="protein sequence ID" value="TWP36786.1"/>
    <property type="molecule type" value="Genomic_DNA"/>
</dbReference>
<gene>
    <name evidence="3" type="ORF">FGL98_08475</name>
</gene>
<evidence type="ECO:0000259" key="2">
    <source>
        <dbReference type="Pfam" id="PF02342"/>
    </source>
</evidence>
<feature type="domain" description="TerD" evidence="2">
    <location>
        <begin position="74"/>
        <end position="175"/>
    </location>
</feature>
<evidence type="ECO:0000313" key="3">
    <source>
        <dbReference type="EMBL" id="TWP36786.1"/>
    </source>
</evidence>
<reference evidence="3 4" key="1">
    <citation type="submission" date="2019-05" db="EMBL/GenBank/DDBJ databases">
        <authorList>
            <person name="Lee S.D."/>
        </authorList>
    </citation>
    <scope>NUCLEOTIDE SEQUENCE [LARGE SCALE GENOMIC DNA]</scope>
    <source>
        <strain evidence="3 4">C5-26</strain>
    </source>
</reference>
<dbReference type="OrthoDB" id="5756874at2"/>
<feature type="region of interest" description="Disordered" evidence="1">
    <location>
        <begin position="37"/>
        <end position="79"/>
    </location>
</feature>
<dbReference type="Pfam" id="PF02342">
    <property type="entry name" value="TerD"/>
    <property type="match status" value="1"/>
</dbReference>
<dbReference type="Gene3D" id="2.60.60.30">
    <property type="entry name" value="sav2460 like domains"/>
    <property type="match status" value="1"/>
</dbReference>
<sequence>MAAAQRDYRELRAATCPQWQRTASICDGLKSDECRTSEGRPMGLFSKKTQPPARQPSVLPAPQGPSTPPTPGRINLTKGGSVNLTKTATLTATCSWPTATDYDVFALVEYADGHVETVSMFGTNKNKHFNQQTEDSAIRHLGDVQRGDGSMGTETIEIRLNDQITHVVPVVYSAQSNGSGSFRQYGVTMAIDNGAGEQVIISGTEASRDKHVYSCVPGVIRNGAQVTIEALELYSKRGSEKRPVVSAGRVTMDHGPRNAYK</sequence>
<organism evidence="3 4">
    <name type="scientific">Leekyejoonella antrihumi</name>
    <dbReference type="NCBI Taxonomy" id="1660198"/>
    <lineage>
        <taxon>Bacteria</taxon>
        <taxon>Bacillati</taxon>
        <taxon>Actinomycetota</taxon>
        <taxon>Actinomycetes</taxon>
        <taxon>Micrococcales</taxon>
        <taxon>Dermacoccaceae</taxon>
        <taxon>Leekyejoonella</taxon>
    </lineage>
</organism>
<dbReference type="AlphaFoldDB" id="A0A563E2N6"/>